<dbReference type="SMART" id="SM00336">
    <property type="entry name" value="BBOX"/>
    <property type="match status" value="1"/>
</dbReference>
<name>A0A5N5KJX8_PANHP</name>
<dbReference type="AlphaFoldDB" id="A0A5N5KJX8"/>
<gene>
    <name evidence="8" type="ORF">PHYPO_G00131980</name>
</gene>
<dbReference type="PRINTS" id="PR01407">
    <property type="entry name" value="BUTYPHLNCDUF"/>
</dbReference>
<dbReference type="InterPro" id="IPR003879">
    <property type="entry name" value="Butyrophylin_SPRY"/>
</dbReference>
<dbReference type="Gene3D" id="3.30.160.60">
    <property type="entry name" value="Classic Zinc Finger"/>
    <property type="match status" value="1"/>
</dbReference>
<evidence type="ECO:0008006" key="10">
    <source>
        <dbReference type="Google" id="ProtNLM"/>
    </source>
</evidence>
<dbReference type="Proteomes" id="UP000327468">
    <property type="component" value="Chromosome 23"/>
</dbReference>
<evidence type="ECO:0000256" key="3">
    <source>
        <dbReference type="ARBA" id="ARBA00022833"/>
    </source>
</evidence>
<dbReference type="SUPFAM" id="SSF57845">
    <property type="entry name" value="B-box zinc-binding domain"/>
    <property type="match status" value="1"/>
</dbReference>
<evidence type="ECO:0000259" key="5">
    <source>
        <dbReference type="PROSITE" id="PS50089"/>
    </source>
</evidence>
<reference evidence="8 9" key="1">
    <citation type="submission" date="2019-06" db="EMBL/GenBank/DDBJ databases">
        <title>A chromosome-scale genome assembly of the striped catfish, Pangasianodon hypophthalmus.</title>
        <authorList>
            <person name="Wen M."/>
            <person name="Zahm M."/>
            <person name="Roques C."/>
            <person name="Cabau C."/>
            <person name="Klopp C."/>
            <person name="Donnadieu C."/>
            <person name="Jouanno E."/>
            <person name="Avarre J.-C."/>
            <person name="Campet M."/>
            <person name="Ha T.T.T."/>
            <person name="Dugue R."/>
            <person name="Lampietro C."/>
            <person name="Louis A."/>
            <person name="Herpin A."/>
            <person name="Echchiki A."/>
            <person name="Berthelot C."/>
            <person name="Parey E."/>
            <person name="Roest-Crollius H."/>
            <person name="Braasch I."/>
            <person name="Postlethwait J."/>
            <person name="Bobe J."/>
            <person name="Montfort J."/>
            <person name="Bouchez O."/>
            <person name="Begum T."/>
            <person name="Schartl M."/>
            <person name="Guiguen Y."/>
        </authorList>
    </citation>
    <scope>NUCLEOTIDE SEQUENCE [LARGE SCALE GENOMIC DNA]</scope>
    <source>
        <strain evidence="8 9">Indonesia</strain>
        <tissue evidence="8">Blood</tissue>
    </source>
</reference>
<dbReference type="InterPro" id="IPR017907">
    <property type="entry name" value="Znf_RING_CS"/>
</dbReference>
<dbReference type="GO" id="GO:0008270">
    <property type="term" value="F:zinc ion binding"/>
    <property type="evidence" value="ECO:0007669"/>
    <property type="project" value="UniProtKB-KW"/>
</dbReference>
<dbReference type="SMART" id="SM00184">
    <property type="entry name" value="RING"/>
    <property type="match status" value="1"/>
</dbReference>
<organism evidence="8 9">
    <name type="scientific">Pangasianodon hypophthalmus</name>
    <name type="common">Striped catfish</name>
    <name type="synonym">Helicophagus hypophthalmus</name>
    <dbReference type="NCBI Taxonomy" id="310915"/>
    <lineage>
        <taxon>Eukaryota</taxon>
        <taxon>Metazoa</taxon>
        <taxon>Chordata</taxon>
        <taxon>Craniata</taxon>
        <taxon>Vertebrata</taxon>
        <taxon>Euteleostomi</taxon>
        <taxon>Actinopterygii</taxon>
        <taxon>Neopterygii</taxon>
        <taxon>Teleostei</taxon>
        <taxon>Ostariophysi</taxon>
        <taxon>Siluriformes</taxon>
        <taxon>Pangasiidae</taxon>
        <taxon>Pangasianodon</taxon>
    </lineage>
</organism>
<protein>
    <recommendedName>
        <fullName evidence="10">Zinc-binding protein A33-like</fullName>
    </recommendedName>
</protein>
<dbReference type="InterPro" id="IPR013083">
    <property type="entry name" value="Znf_RING/FYVE/PHD"/>
</dbReference>
<dbReference type="InterPro" id="IPR013320">
    <property type="entry name" value="ConA-like_dom_sf"/>
</dbReference>
<evidence type="ECO:0000259" key="7">
    <source>
        <dbReference type="PROSITE" id="PS50188"/>
    </source>
</evidence>
<dbReference type="Gene3D" id="2.60.120.920">
    <property type="match status" value="1"/>
</dbReference>
<evidence type="ECO:0000313" key="9">
    <source>
        <dbReference type="Proteomes" id="UP000327468"/>
    </source>
</evidence>
<dbReference type="PROSITE" id="PS00518">
    <property type="entry name" value="ZF_RING_1"/>
    <property type="match status" value="1"/>
</dbReference>
<evidence type="ECO:0000256" key="1">
    <source>
        <dbReference type="ARBA" id="ARBA00022723"/>
    </source>
</evidence>
<dbReference type="Pfam" id="PF00622">
    <property type="entry name" value="SPRY"/>
    <property type="match status" value="1"/>
</dbReference>
<dbReference type="SUPFAM" id="SSF49899">
    <property type="entry name" value="Concanavalin A-like lectins/glucanases"/>
    <property type="match status" value="1"/>
</dbReference>
<dbReference type="SUPFAM" id="SSF57850">
    <property type="entry name" value="RING/U-box"/>
    <property type="match status" value="1"/>
</dbReference>
<evidence type="ECO:0000256" key="4">
    <source>
        <dbReference type="PROSITE-ProRule" id="PRU00024"/>
    </source>
</evidence>
<dbReference type="InterPro" id="IPR043136">
    <property type="entry name" value="B30.2/SPRY_sf"/>
</dbReference>
<sequence length="468" mass="53201">MSSKLPEEDLSCPVCCDIFRDPVLLPCSHSFCRSCLQSFWESSVFRSCPVCRRRSSKKQPPSNLALRNLCEAFVQTQNWRCEKEKKAACPQHGEKLKLFCVDDQQPICVVCQASRMHKGHNCAPTDEAALDCKEKLDSALKLLKDKLDVVTKLRMTSAMTLEHIRSQAQLIENRVKHQFMKLHQFLREEEEARLSALKEEEMEKVLAIKKRDEELMNRISSLSDIISCIEQEIAADDLTLLQNFKSAMEGTQSSPPNPKGFHGALIDEAKHLSNLKFRVWEKMQEVAPYSPVTLDPNTVHPCLRLSEDLSSVHYSSPGLPLPTNPERFCVSAEVLGSTAICSGTHAWEVELGQSDDWILGVASVSVKRDLEVPARPENGFWTLCMRDGEYRAMASPVRTLKVDKKLQKVRVEVDWDAGEVRFSCPEDGQMLHKFTQTFTDKVVPYFYTQSKKPLRIVPQLVMISMKRN</sequence>
<dbReference type="PROSITE" id="PS50119">
    <property type="entry name" value="ZF_BBOX"/>
    <property type="match status" value="1"/>
</dbReference>
<dbReference type="SMART" id="SM00449">
    <property type="entry name" value="SPRY"/>
    <property type="match status" value="1"/>
</dbReference>
<dbReference type="Gene3D" id="3.30.40.10">
    <property type="entry name" value="Zinc/RING finger domain, C3HC4 (zinc finger)"/>
    <property type="match status" value="1"/>
</dbReference>
<keyword evidence="2 4" id="KW-0863">Zinc-finger</keyword>
<dbReference type="PROSITE" id="PS50188">
    <property type="entry name" value="B302_SPRY"/>
    <property type="match status" value="1"/>
</dbReference>
<keyword evidence="1" id="KW-0479">Metal-binding</keyword>
<dbReference type="CDD" id="cd12893">
    <property type="entry name" value="SPRY_PRY_TRIM35"/>
    <property type="match status" value="1"/>
</dbReference>
<dbReference type="PROSITE" id="PS50089">
    <property type="entry name" value="ZF_RING_2"/>
    <property type="match status" value="1"/>
</dbReference>
<proteinExistence type="predicted"/>
<feature type="domain" description="B box-type" evidence="6">
    <location>
        <begin position="84"/>
        <end position="125"/>
    </location>
</feature>
<dbReference type="InterPro" id="IPR001870">
    <property type="entry name" value="B30.2/SPRY"/>
</dbReference>
<dbReference type="Pfam" id="PF00643">
    <property type="entry name" value="zf-B_box"/>
    <property type="match status" value="1"/>
</dbReference>
<dbReference type="InterPro" id="IPR050143">
    <property type="entry name" value="TRIM/RBCC"/>
</dbReference>
<dbReference type="EMBL" id="VFJC01000024">
    <property type="protein sequence ID" value="KAB5530665.1"/>
    <property type="molecule type" value="Genomic_DNA"/>
</dbReference>
<dbReference type="Pfam" id="PF13445">
    <property type="entry name" value="zf-RING_UBOX"/>
    <property type="match status" value="1"/>
</dbReference>
<dbReference type="InterPro" id="IPR006574">
    <property type="entry name" value="PRY"/>
</dbReference>
<evidence type="ECO:0000313" key="8">
    <source>
        <dbReference type="EMBL" id="KAB5530665.1"/>
    </source>
</evidence>
<keyword evidence="3" id="KW-0862">Zinc</keyword>
<accession>A0A5N5KJX8</accession>
<dbReference type="PANTHER" id="PTHR24103">
    <property type="entry name" value="E3 UBIQUITIN-PROTEIN LIGASE TRIM"/>
    <property type="match status" value="1"/>
</dbReference>
<evidence type="ECO:0000256" key="2">
    <source>
        <dbReference type="ARBA" id="ARBA00022771"/>
    </source>
</evidence>
<comment type="caution">
    <text evidence="8">The sequence shown here is derived from an EMBL/GenBank/DDBJ whole genome shotgun (WGS) entry which is preliminary data.</text>
</comment>
<dbReference type="InterPro" id="IPR000315">
    <property type="entry name" value="Znf_B-box"/>
</dbReference>
<dbReference type="InterPro" id="IPR003877">
    <property type="entry name" value="SPRY_dom"/>
</dbReference>
<dbReference type="InterPro" id="IPR001841">
    <property type="entry name" value="Znf_RING"/>
</dbReference>
<dbReference type="InterPro" id="IPR027370">
    <property type="entry name" value="Znf-RING_euk"/>
</dbReference>
<feature type="domain" description="RING-type" evidence="5">
    <location>
        <begin position="12"/>
        <end position="52"/>
    </location>
</feature>
<dbReference type="SMART" id="SM00589">
    <property type="entry name" value="PRY"/>
    <property type="match status" value="1"/>
</dbReference>
<feature type="domain" description="B30.2/SPRY" evidence="7">
    <location>
        <begin position="272"/>
        <end position="465"/>
    </location>
</feature>
<keyword evidence="9" id="KW-1185">Reference proteome</keyword>
<dbReference type="Pfam" id="PF13765">
    <property type="entry name" value="PRY"/>
    <property type="match status" value="1"/>
</dbReference>
<evidence type="ECO:0000259" key="6">
    <source>
        <dbReference type="PROSITE" id="PS50119"/>
    </source>
</evidence>